<dbReference type="CDD" id="cd02966">
    <property type="entry name" value="TlpA_like_family"/>
    <property type="match status" value="1"/>
</dbReference>
<reference evidence="2" key="1">
    <citation type="submission" date="2016-10" db="EMBL/GenBank/DDBJ databases">
        <title>Sequence of Gallionella enrichment culture.</title>
        <authorList>
            <person name="Poehlein A."/>
            <person name="Muehling M."/>
            <person name="Daniel R."/>
        </authorList>
    </citation>
    <scope>NUCLEOTIDE SEQUENCE</scope>
</reference>
<dbReference type="PROSITE" id="PS51352">
    <property type="entry name" value="THIOREDOXIN_2"/>
    <property type="match status" value="1"/>
</dbReference>
<gene>
    <name evidence="2" type="primary">resA_58</name>
    <name evidence="2" type="ORF">GALL_496240</name>
</gene>
<accession>A0A1J5PAW2</accession>
<evidence type="ECO:0000313" key="2">
    <source>
        <dbReference type="EMBL" id="OIQ68777.1"/>
    </source>
</evidence>
<dbReference type="InterPro" id="IPR017937">
    <property type="entry name" value="Thioredoxin_CS"/>
</dbReference>
<dbReference type="InterPro" id="IPR050553">
    <property type="entry name" value="Thioredoxin_ResA/DsbE_sf"/>
</dbReference>
<sequence length="198" mass="21621">MEPDTKPPLPERNAAAMQNPERRRLLTTLAACGLGVLASRMALAADTTQDQSLSVVQPPRPAPDFTLSDLDGKQHRLSDDRGKVVLVNFWATWCPPCRAEMPSIEKLYLSLKHKPFAVLALDQGESLNQVFAFMGQLNPAPTFPVLLDSKSAVAHAFGVMGIPTSYLIDPRGNIVRQAVGGRDFDTPAMRQLIESLMA</sequence>
<evidence type="ECO:0000259" key="1">
    <source>
        <dbReference type="PROSITE" id="PS51352"/>
    </source>
</evidence>
<dbReference type="InterPro" id="IPR013766">
    <property type="entry name" value="Thioredoxin_domain"/>
</dbReference>
<dbReference type="PROSITE" id="PS00194">
    <property type="entry name" value="THIOREDOXIN_1"/>
    <property type="match status" value="1"/>
</dbReference>
<dbReference type="InterPro" id="IPR036249">
    <property type="entry name" value="Thioredoxin-like_sf"/>
</dbReference>
<dbReference type="PROSITE" id="PS51318">
    <property type="entry name" value="TAT"/>
    <property type="match status" value="1"/>
</dbReference>
<dbReference type="GO" id="GO:0016209">
    <property type="term" value="F:antioxidant activity"/>
    <property type="evidence" value="ECO:0007669"/>
    <property type="project" value="InterPro"/>
</dbReference>
<comment type="caution">
    <text evidence="2">The sequence shown here is derived from an EMBL/GenBank/DDBJ whole genome shotgun (WGS) entry which is preliminary data.</text>
</comment>
<dbReference type="InterPro" id="IPR000866">
    <property type="entry name" value="AhpC/TSA"/>
</dbReference>
<dbReference type="InterPro" id="IPR006311">
    <property type="entry name" value="TAT_signal"/>
</dbReference>
<feature type="domain" description="Thioredoxin" evidence="1">
    <location>
        <begin position="56"/>
        <end position="198"/>
    </location>
</feature>
<dbReference type="GO" id="GO:0016491">
    <property type="term" value="F:oxidoreductase activity"/>
    <property type="evidence" value="ECO:0007669"/>
    <property type="project" value="InterPro"/>
</dbReference>
<dbReference type="Pfam" id="PF00578">
    <property type="entry name" value="AhpC-TSA"/>
    <property type="match status" value="1"/>
</dbReference>
<dbReference type="PANTHER" id="PTHR42852:SF13">
    <property type="entry name" value="PROTEIN DIPZ"/>
    <property type="match status" value="1"/>
</dbReference>
<organism evidence="2">
    <name type="scientific">mine drainage metagenome</name>
    <dbReference type="NCBI Taxonomy" id="410659"/>
    <lineage>
        <taxon>unclassified sequences</taxon>
        <taxon>metagenomes</taxon>
        <taxon>ecological metagenomes</taxon>
    </lineage>
</organism>
<name>A0A1J5PAW2_9ZZZZ</name>
<dbReference type="AlphaFoldDB" id="A0A1J5PAW2"/>
<dbReference type="Gene3D" id="3.40.30.10">
    <property type="entry name" value="Glutaredoxin"/>
    <property type="match status" value="1"/>
</dbReference>
<dbReference type="PANTHER" id="PTHR42852">
    <property type="entry name" value="THIOL:DISULFIDE INTERCHANGE PROTEIN DSBE"/>
    <property type="match status" value="1"/>
</dbReference>
<dbReference type="EMBL" id="MLJW01005112">
    <property type="protein sequence ID" value="OIQ68777.1"/>
    <property type="molecule type" value="Genomic_DNA"/>
</dbReference>
<dbReference type="SUPFAM" id="SSF52833">
    <property type="entry name" value="Thioredoxin-like"/>
    <property type="match status" value="1"/>
</dbReference>
<protein>
    <submittedName>
        <fullName evidence="2">Thiol-disulfide oxidoreductase ResA</fullName>
    </submittedName>
</protein>
<proteinExistence type="predicted"/>